<evidence type="ECO:0000259" key="2">
    <source>
        <dbReference type="Pfam" id="PF20208"/>
    </source>
</evidence>
<gene>
    <name evidence="3" type="ORF">SAMN04487910_3125</name>
</gene>
<keyword evidence="4" id="KW-1185">Reference proteome</keyword>
<dbReference type="Pfam" id="PF20208">
    <property type="entry name" value="ARPP-1"/>
    <property type="match status" value="1"/>
</dbReference>
<feature type="domain" description="ARG and Rhodanese-Phosphatase-superfamily-associated" evidence="2">
    <location>
        <begin position="44"/>
        <end position="353"/>
    </location>
</feature>
<evidence type="ECO:0000256" key="1">
    <source>
        <dbReference type="SAM" id="MobiDB-lite"/>
    </source>
</evidence>
<dbReference type="Proteomes" id="UP000198521">
    <property type="component" value="Unassembled WGS sequence"/>
</dbReference>
<dbReference type="OrthoDB" id="9796904at2"/>
<feature type="region of interest" description="Disordered" evidence="1">
    <location>
        <begin position="355"/>
        <end position="377"/>
    </location>
</feature>
<protein>
    <recommendedName>
        <fullName evidence="2">ARG and Rhodanese-Phosphatase-superfamily-associated domain-containing protein</fullName>
    </recommendedName>
</protein>
<evidence type="ECO:0000313" key="3">
    <source>
        <dbReference type="EMBL" id="SEL70779.1"/>
    </source>
</evidence>
<sequence length="377" mass="43117">MKVYSIILSVFSICILFFGFKKGEVSENQKITNTPGNEQITEEIKIKEGIHVQNLTLFMITGEEKISGDIYKTLSEAMNTREVTVKETGNVNQLLLDNNSDDYIFIHSGDIVKGGKQDRTISYDVIIPPKAKNVELQSFCVEQGRWRQRGNETLSSFASNTKMLSSRELKLAARHEKNQSKVWGKVAEQKDRLNDNLSRKNGKTVNVANNASNTSLQLALESDELDSAKKEYYNKFKDLIKTNNVIGYAYAINGEIYGVEIYNNQHLFKNLWDKILESVIVEAISEEKDVDHKSSCSIADVQTFKNAVKDENEEVVKSINKTTNFRTVQNSNGNIVFTTEDVDKKRWIHKSYMKNEKTNATQSKEDLPYRRIQQRNR</sequence>
<dbReference type="InterPro" id="IPR046699">
    <property type="entry name" value="ARPP-1"/>
</dbReference>
<organism evidence="3 4">
    <name type="scientific">Aquimarina amphilecti</name>
    <dbReference type="NCBI Taxonomy" id="1038014"/>
    <lineage>
        <taxon>Bacteria</taxon>
        <taxon>Pseudomonadati</taxon>
        <taxon>Bacteroidota</taxon>
        <taxon>Flavobacteriia</taxon>
        <taxon>Flavobacteriales</taxon>
        <taxon>Flavobacteriaceae</taxon>
        <taxon>Aquimarina</taxon>
    </lineage>
</organism>
<dbReference type="AlphaFoldDB" id="A0A1H7SEP1"/>
<evidence type="ECO:0000313" key="4">
    <source>
        <dbReference type="Proteomes" id="UP000198521"/>
    </source>
</evidence>
<dbReference type="STRING" id="1038014.SAMN04487910_3125"/>
<accession>A0A1H7SEP1</accession>
<dbReference type="EMBL" id="FOAB01000005">
    <property type="protein sequence ID" value="SEL70779.1"/>
    <property type="molecule type" value="Genomic_DNA"/>
</dbReference>
<reference evidence="3 4" key="1">
    <citation type="submission" date="2016-10" db="EMBL/GenBank/DDBJ databases">
        <authorList>
            <person name="de Groot N.N."/>
        </authorList>
    </citation>
    <scope>NUCLEOTIDE SEQUENCE [LARGE SCALE GENOMIC DNA]</scope>
    <source>
        <strain evidence="3 4">DSM 25232</strain>
    </source>
</reference>
<name>A0A1H7SEP1_AQUAM</name>
<dbReference type="RefSeq" id="WP_091410163.1">
    <property type="nucleotide sequence ID" value="NZ_FOAB01000005.1"/>
</dbReference>
<proteinExistence type="predicted"/>
<feature type="compositionally biased region" description="Basic and acidic residues" evidence="1">
    <location>
        <begin position="355"/>
        <end position="369"/>
    </location>
</feature>